<dbReference type="PROSITE" id="PS50949">
    <property type="entry name" value="HTH_GNTR"/>
    <property type="match status" value="1"/>
</dbReference>
<keyword evidence="6" id="KW-1185">Reference proteome</keyword>
<reference evidence="5 6" key="1">
    <citation type="submission" date="2014-03" db="EMBL/GenBank/DDBJ databases">
        <authorList>
            <person name="Urmite Genomes U."/>
        </authorList>
    </citation>
    <scope>NUCLEOTIDE SEQUENCE [LARGE SCALE GENOMIC DNA]</scope>
    <source>
        <strain evidence="5 6">Vm-5</strain>
    </source>
</reference>
<dbReference type="InterPro" id="IPR036390">
    <property type="entry name" value="WH_DNA-bd_sf"/>
</dbReference>
<dbReference type="CDD" id="cd07377">
    <property type="entry name" value="WHTH_GntR"/>
    <property type="match status" value="1"/>
</dbReference>
<gene>
    <name evidence="5" type="primary">ytrA_4</name>
    <name evidence="5" type="ORF">BN990_04457</name>
</gene>
<dbReference type="AlphaFoldDB" id="A0A024QIL2"/>
<comment type="caution">
    <text evidence="5">The sequence shown here is derived from an EMBL/GenBank/DDBJ whole genome shotgun (WGS) entry which is preliminary data.</text>
</comment>
<protein>
    <submittedName>
        <fullName evidence="5">HTH-type transcriptional repressor YtrA</fullName>
    </submittedName>
</protein>
<name>A0A024QIL2_9BACI</name>
<dbReference type="GO" id="GO:0003700">
    <property type="term" value="F:DNA-binding transcription factor activity"/>
    <property type="evidence" value="ECO:0007669"/>
    <property type="project" value="InterPro"/>
</dbReference>
<dbReference type="RefSeq" id="WP_038247456.1">
    <property type="nucleotide sequence ID" value="NZ_BNER01000005.1"/>
</dbReference>
<dbReference type="InterPro" id="IPR036388">
    <property type="entry name" value="WH-like_DNA-bd_sf"/>
</dbReference>
<dbReference type="EMBL" id="CCDP010000004">
    <property type="protein sequence ID" value="CDQ42077.1"/>
    <property type="molecule type" value="Genomic_DNA"/>
</dbReference>
<reference evidence="6" key="2">
    <citation type="submission" date="2014-05" db="EMBL/GenBank/DDBJ databases">
        <title>Draft genome sequence of Virgibacillus massiliensis Vm-5.</title>
        <authorList>
            <person name="Khelaifia S."/>
            <person name="Croce O."/>
            <person name="Lagier J.C."/>
            <person name="Raoult D."/>
        </authorList>
    </citation>
    <scope>NUCLEOTIDE SEQUENCE [LARGE SCALE GENOMIC DNA]</scope>
    <source>
        <strain evidence="6">Vm-5</strain>
    </source>
</reference>
<keyword evidence="3" id="KW-0804">Transcription</keyword>
<dbReference type="Pfam" id="PF00392">
    <property type="entry name" value="GntR"/>
    <property type="match status" value="1"/>
</dbReference>
<accession>A0A024QIL2</accession>
<dbReference type="eggNOG" id="COG1725">
    <property type="taxonomic scope" value="Bacteria"/>
</dbReference>
<dbReference type="SMART" id="SM00345">
    <property type="entry name" value="HTH_GNTR"/>
    <property type="match status" value="1"/>
</dbReference>
<organism evidence="5 6">
    <name type="scientific">Virgibacillus massiliensis</name>
    <dbReference type="NCBI Taxonomy" id="1462526"/>
    <lineage>
        <taxon>Bacteria</taxon>
        <taxon>Bacillati</taxon>
        <taxon>Bacillota</taxon>
        <taxon>Bacilli</taxon>
        <taxon>Bacillales</taxon>
        <taxon>Bacillaceae</taxon>
        <taxon>Virgibacillus</taxon>
    </lineage>
</organism>
<dbReference type="SUPFAM" id="SSF46785">
    <property type="entry name" value="Winged helix' DNA-binding domain"/>
    <property type="match status" value="1"/>
</dbReference>
<feature type="domain" description="HTH gntR-type" evidence="4">
    <location>
        <begin position="9"/>
        <end position="77"/>
    </location>
</feature>
<keyword evidence="1" id="KW-0805">Transcription regulation</keyword>
<evidence type="ECO:0000256" key="3">
    <source>
        <dbReference type="ARBA" id="ARBA00023163"/>
    </source>
</evidence>
<evidence type="ECO:0000256" key="1">
    <source>
        <dbReference type="ARBA" id="ARBA00023015"/>
    </source>
</evidence>
<dbReference type="STRING" id="1462526.BN990_04457"/>
<evidence type="ECO:0000259" key="4">
    <source>
        <dbReference type="PROSITE" id="PS50949"/>
    </source>
</evidence>
<dbReference type="InterPro" id="IPR000524">
    <property type="entry name" value="Tscrpt_reg_HTH_GntR"/>
</dbReference>
<evidence type="ECO:0000313" key="6">
    <source>
        <dbReference type="Proteomes" id="UP000028875"/>
    </source>
</evidence>
<dbReference type="PANTHER" id="PTHR38445">
    <property type="entry name" value="HTH-TYPE TRANSCRIPTIONAL REPRESSOR YTRA"/>
    <property type="match status" value="1"/>
</dbReference>
<evidence type="ECO:0000313" key="5">
    <source>
        <dbReference type="EMBL" id="CDQ42077.1"/>
    </source>
</evidence>
<dbReference type="PANTHER" id="PTHR38445:SF10">
    <property type="entry name" value="GNTR-FAMILY TRANSCRIPTIONAL REGULATOR"/>
    <property type="match status" value="1"/>
</dbReference>
<keyword evidence="2" id="KW-0238">DNA-binding</keyword>
<evidence type="ECO:0000256" key="2">
    <source>
        <dbReference type="ARBA" id="ARBA00023125"/>
    </source>
</evidence>
<dbReference type="Gene3D" id="1.10.10.10">
    <property type="entry name" value="Winged helix-like DNA-binding domain superfamily/Winged helix DNA-binding domain"/>
    <property type="match status" value="1"/>
</dbReference>
<sequence length="125" mass="14441">MKNHLDENKPIFLQIKEHLEDSIMNGSIKPGERVPSTNEFAAYYQINPATAAKGINELVTELILFKRRGVGMFVTEEAKEIVLQKRKQIFYDNYMLPLKNEAKKLSISEAELKEMIERKGSINER</sequence>
<dbReference type="OrthoDB" id="162505at2"/>
<dbReference type="GO" id="GO:0003677">
    <property type="term" value="F:DNA binding"/>
    <property type="evidence" value="ECO:0007669"/>
    <property type="project" value="UniProtKB-KW"/>
</dbReference>
<proteinExistence type="predicted"/>
<dbReference type="Proteomes" id="UP000028875">
    <property type="component" value="Unassembled WGS sequence"/>
</dbReference>